<evidence type="ECO:0000259" key="6">
    <source>
        <dbReference type="PROSITE" id="PS51192"/>
    </source>
</evidence>
<protein>
    <submittedName>
        <fullName evidence="8">DEAD/DEAH box helicase family protein</fullName>
    </submittedName>
</protein>
<gene>
    <name evidence="8" type="ORF">TRFO_42000</name>
</gene>
<dbReference type="PROSITE" id="PS51192">
    <property type="entry name" value="HELICASE_ATP_BIND_1"/>
    <property type="match status" value="1"/>
</dbReference>
<proteinExistence type="predicted"/>
<dbReference type="SMART" id="SM00490">
    <property type="entry name" value="HELICc"/>
    <property type="match status" value="1"/>
</dbReference>
<organism evidence="8 9">
    <name type="scientific">Tritrichomonas foetus</name>
    <dbReference type="NCBI Taxonomy" id="1144522"/>
    <lineage>
        <taxon>Eukaryota</taxon>
        <taxon>Metamonada</taxon>
        <taxon>Parabasalia</taxon>
        <taxon>Tritrichomonadida</taxon>
        <taxon>Tritrichomonadidae</taxon>
        <taxon>Tritrichomonas</taxon>
    </lineage>
</organism>
<dbReference type="GO" id="GO:0004386">
    <property type="term" value="F:helicase activity"/>
    <property type="evidence" value="ECO:0007669"/>
    <property type="project" value="UniProtKB-KW"/>
</dbReference>
<dbReference type="Gene3D" id="3.40.50.300">
    <property type="entry name" value="P-loop containing nucleotide triphosphate hydrolases"/>
    <property type="match status" value="2"/>
</dbReference>
<evidence type="ECO:0000313" key="8">
    <source>
        <dbReference type="EMBL" id="OHT16165.1"/>
    </source>
</evidence>
<dbReference type="GO" id="GO:0003676">
    <property type="term" value="F:nucleic acid binding"/>
    <property type="evidence" value="ECO:0007669"/>
    <property type="project" value="InterPro"/>
</dbReference>
<feature type="compositionally biased region" description="Basic residues" evidence="5">
    <location>
        <begin position="141"/>
        <end position="152"/>
    </location>
</feature>
<dbReference type="InterPro" id="IPR001650">
    <property type="entry name" value="Helicase_C-like"/>
</dbReference>
<dbReference type="Pfam" id="PF00270">
    <property type="entry name" value="DEAD"/>
    <property type="match status" value="1"/>
</dbReference>
<dbReference type="SUPFAM" id="SSF52540">
    <property type="entry name" value="P-loop containing nucleoside triphosphate hydrolases"/>
    <property type="match status" value="1"/>
</dbReference>
<dbReference type="SMART" id="SM00487">
    <property type="entry name" value="DEXDc"/>
    <property type="match status" value="1"/>
</dbReference>
<dbReference type="VEuPathDB" id="TrichDB:TRFO_42000"/>
<evidence type="ECO:0000256" key="3">
    <source>
        <dbReference type="ARBA" id="ARBA00022806"/>
    </source>
</evidence>
<dbReference type="Pfam" id="PF21099">
    <property type="entry name" value="POLQ_helical"/>
    <property type="match status" value="1"/>
</dbReference>
<dbReference type="InterPro" id="IPR048960">
    <property type="entry name" value="POLQ-like_helical"/>
</dbReference>
<dbReference type="PANTHER" id="PTHR47961:SF6">
    <property type="entry name" value="DNA-DIRECTED DNA POLYMERASE"/>
    <property type="match status" value="1"/>
</dbReference>
<dbReference type="PANTHER" id="PTHR47961">
    <property type="entry name" value="DNA POLYMERASE THETA, PUTATIVE (AFU_ORTHOLOGUE AFUA_1G05260)-RELATED"/>
    <property type="match status" value="1"/>
</dbReference>
<dbReference type="GO" id="GO:0005524">
    <property type="term" value="F:ATP binding"/>
    <property type="evidence" value="ECO:0007669"/>
    <property type="project" value="UniProtKB-KW"/>
</dbReference>
<dbReference type="PROSITE" id="PS51194">
    <property type="entry name" value="HELICASE_CTER"/>
    <property type="match status" value="1"/>
</dbReference>
<accession>A0A1J4L2N8</accession>
<evidence type="ECO:0000256" key="1">
    <source>
        <dbReference type="ARBA" id="ARBA00022741"/>
    </source>
</evidence>
<keyword evidence="4" id="KW-0067">ATP-binding</keyword>
<dbReference type="SUPFAM" id="SSF158702">
    <property type="entry name" value="Sec63 N-terminal domain-like"/>
    <property type="match status" value="1"/>
</dbReference>
<dbReference type="InterPro" id="IPR027417">
    <property type="entry name" value="P-loop_NTPase"/>
</dbReference>
<comment type="caution">
    <text evidence="8">The sequence shown here is derived from an EMBL/GenBank/DDBJ whole genome shotgun (WGS) entry which is preliminary data.</text>
</comment>
<feature type="compositionally biased region" description="Low complexity" evidence="5">
    <location>
        <begin position="122"/>
        <end position="140"/>
    </location>
</feature>
<dbReference type="RefSeq" id="XP_068369301.1">
    <property type="nucleotide sequence ID" value="XM_068514080.1"/>
</dbReference>
<dbReference type="GO" id="GO:0016787">
    <property type="term" value="F:hydrolase activity"/>
    <property type="evidence" value="ECO:0007669"/>
    <property type="project" value="UniProtKB-KW"/>
</dbReference>
<feature type="region of interest" description="Disordered" evidence="5">
    <location>
        <begin position="107"/>
        <end position="152"/>
    </location>
</feature>
<dbReference type="AlphaFoldDB" id="A0A1J4L2N8"/>
<dbReference type="GeneID" id="94848784"/>
<dbReference type="EMBL" id="MLAK01000139">
    <property type="protein sequence ID" value="OHT16165.1"/>
    <property type="molecule type" value="Genomic_DNA"/>
</dbReference>
<dbReference type="Proteomes" id="UP000179807">
    <property type="component" value="Unassembled WGS sequence"/>
</dbReference>
<evidence type="ECO:0000259" key="7">
    <source>
        <dbReference type="PROSITE" id="PS51194"/>
    </source>
</evidence>
<dbReference type="InterPro" id="IPR011545">
    <property type="entry name" value="DEAD/DEAH_box_helicase_dom"/>
</dbReference>
<evidence type="ECO:0000256" key="5">
    <source>
        <dbReference type="SAM" id="MobiDB-lite"/>
    </source>
</evidence>
<keyword evidence="3 8" id="KW-0347">Helicase</keyword>
<feature type="domain" description="Helicase ATP-binding" evidence="6">
    <location>
        <begin position="205"/>
        <end position="372"/>
    </location>
</feature>
<reference evidence="8" key="1">
    <citation type="submission" date="2016-10" db="EMBL/GenBank/DDBJ databases">
        <authorList>
            <person name="Benchimol M."/>
            <person name="Almeida L.G."/>
            <person name="Vasconcelos A.T."/>
            <person name="Perreira-Neves A."/>
            <person name="Rosa I.A."/>
            <person name="Tasca T."/>
            <person name="Bogo M.R."/>
            <person name="de Souza W."/>
        </authorList>
    </citation>
    <scope>NUCLEOTIDE SEQUENCE [LARGE SCALE GENOMIC DNA]</scope>
    <source>
        <strain evidence="8">K</strain>
    </source>
</reference>
<name>A0A1J4L2N8_9EUKA</name>
<keyword evidence="1" id="KW-0547">Nucleotide-binding</keyword>
<evidence type="ECO:0000313" key="9">
    <source>
        <dbReference type="Proteomes" id="UP000179807"/>
    </source>
</evidence>
<keyword evidence="9" id="KW-1185">Reference proteome</keyword>
<feature type="domain" description="Helicase C-terminal" evidence="7">
    <location>
        <begin position="419"/>
        <end position="617"/>
    </location>
</feature>
<sequence>MSDPSYGEEAPNEMEIKIFHPNTSSVLSTSNNNSDVTNYSHNSSFFSDFDDSDNLDFNEGQTIKQNNSKTFEKVENKINYFEIDQDNRNNSTDNKLIDQNINIKHNIHPINSSNSQKDEKQPINNNSKNQNGNNKNPNNNKKTKRGNTKSFIKWKQRQIDPATFVSDEEMTILNIPPFLQHVYLSGIPEPPIKAFREWQHSLFSCQEWQEGKNTIILVPTSGGKTVAADVAIAQLLAKDKRAKAILDLPFVALANEKFNEYVKRFFPYSVRAFYMNVGGNDFHRGQIAVCTFEKAHSILTSALTSGYSDKIKLVIIDEVHMIGDEMRGPVIEALIIKLLLMKNKPRIIGMTATVNKNDAVRLAKWIDGFSFISESRPSQVKQFLKNKKGELYRITPDSKLCKFHTLKSIPDDSSHLMDPIRTLLSRTPDSSIIIFVNSRNQTLKYAVSIARKLFDNNIDLPKIAPPSQDLVDSRIKLLQELTKVSGTLDNNISLCISKGIGIHHAGLLLEERKLIESAARNKILWILVATTTLSAGVNIPSISRVFIMDIYRWTPQGNVVVPSSQFTQMVGRAGRTANRPGDAFIISNTDKESEKEEIIRLCRHQIDDIVPHLKDEGQLDRFFLQCLATGLLPAKGGLVEFINRTLDGPSTPEDVAKRLIDNKLIDSTTYEATPLGRAIAGSSLSIEEGVFLSDVVTKLQRNLCLDDELHLLYLCVSPTIAETVKKEAYDSDSWLEIIQNHMHVIQLITGRKVTELERLQDLPRIYGGQGRINSELDSILDRVYVAAILLDLINETPIKIIQKKFDIERGMIQSLQMMCASFAGQTARFCELYGSVLLATTLNRFRQRLNFAARSELLGLMVLPSISKSLARIFFDCGLPSPIEIANLNVDAIAAIISPTNDKGVKLAPTEIEIATAENIFAEAREYAKSLTRIEQLEELAMQNSVDI</sequence>
<dbReference type="Gene3D" id="1.10.3380.20">
    <property type="match status" value="1"/>
</dbReference>
<dbReference type="Pfam" id="PF00271">
    <property type="entry name" value="Helicase_C"/>
    <property type="match status" value="1"/>
</dbReference>
<evidence type="ECO:0000256" key="2">
    <source>
        <dbReference type="ARBA" id="ARBA00022801"/>
    </source>
</evidence>
<dbReference type="OrthoDB" id="2320933at2759"/>
<evidence type="ECO:0000256" key="4">
    <source>
        <dbReference type="ARBA" id="ARBA00022840"/>
    </source>
</evidence>
<dbReference type="InterPro" id="IPR014001">
    <property type="entry name" value="Helicase_ATP-bd"/>
</dbReference>
<dbReference type="InterPro" id="IPR050474">
    <property type="entry name" value="Hel308_SKI2-like"/>
</dbReference>
<keyword evidence="2" id="KW-0378">Hydrolase</keyword>